<name>A0ABR3D6S8_NEUIN</name>
<keyword evidence="2" id="KW-1185">Reference proteome</keyword>
<gene>
    <name evidence="1" type="ORF">QR685DRAFT_573679</name>
</gene>
<organism evidence="1 2">
    <name type="scientific">Neurospora intermedia</name>
    <dbReference type="NCBI Taxonomy" id="5142"/>
    <lineage>
        <taxon>Eukaryota</taxon>
        <taxon>Fungi</taxon>
        <taxon>Dikarya</taxon>
        <taxon>Ascomycota</taxon>
        <taxon>Pezizomycotina</taxon>
        <taxon>Sordariomycetes</taxon>
        <taxon>Sordariomycetidae</taxon>
        <taxon>Sordariales</taxon>
        <taxon>Sordariaceae</taxon>
        <taxon>Neurospora</taxon>
    </lineage>
</organism>
<evidence type="ECO:0000313" key="2">
    <source>
        <dbReference type="Proteomes" id="UP001451303"/>
    </source>
</evidence>
<comment type="caution">
    <text evidence="1">The sequence shown here is derived from an EMBL/GenBank/DDBJ whole genome shotgun (WGS) entry which is preliminary data.</text>
</comment>
<proteinExistence type="predicted"/>
<accession>A0ABR3D6S8</accession>
<dbReference type="Proteomes" id="UP001451303">
    <property type="component" value="Unassembled WGS sequence"/>
</dbReference>
<protein>
    <submittedName>
        <fullName evidence="1">Uncharacterized protein</fullName>
    </submittedName>
</protein>
<dbReference type="EMBL" id="JAVLET010000007">
    <property type="protein sequence ID" value="KAL0468401.1"/>
    <property type="molecule type" value="Genomic_DNA"/>
</dbReference>
<evidence type="ECO:0000313" key="1">
    <source>
        <dbReference type="EMBL" id="KAL0468401.1"/>
    </source>
</evidence>
<sequence>MSLQGEQATMVSILQAATTTTAANLRTASPDSQDIDLLALAASACRARRYRAEEPTDLTAVGPWQGVVDEENDMPEGVVYIYEGHIAVAGQFIPETAGFCDLGVSPHSPPQLLWANRQKLAAIWDLHKSLGYTNL</sequence>
<reference evidence="1 2" key="1">
    <citation type="submission" date="2023-09" db="EMBL/GenBank/DDBJ databases">
        <title>Multi-omics analysis of a traditional fermented food reveals byproduct-associated fungal strains for waste-to-food upcycling.</title>
        <authorList>
            <consortium name="Lawrence Berkeley National Laboratory"/>
            <person name="Rekdal V.M."/>
            <person name="Villalobos-Escobedo J.M."/>
            <person name="Rodriguez-Valeron N."/>
            <person name="Garcia M.O."/>
            <person name="Vasquez D.P."/>
            <person name="Damayanti I."/>
            <person name="Sorensen P.M."/>
            <person name="Baidoo E.E."/>
            <person name="De Carvalho A.C."/>
            <person name="Riley R."/>
            <person name="Lipzen A."/>
            <person name="He G."/>
            <person name="Yan M."/>
            <person name="Haridas S."/>
            <person name="Daum C."/>
            <person name="Yoshinaga Y."/>
            <person name="Ng V."/>
            <person name="Grigoriev I.V."/>
            <person name="Munk R."/>
            <person name="Nuraida L."/>
            <person name="Wijaya C.H."/>
            <person name="Morales P.-C."/>
            <person name="Keasling J.D."/>
        </authorList>
    </citation>
    <scope>NUCLEOTIDE SEQUENCE [LARGE SCALE GENOMIC DNA]</scope>
    <source>
        <strain evidence="1 2">FGSC 2613</strain>
    </source>
</reference>